<dbReference type="Pfam" id="PF01565">
    <property type="entry name" value="FAD_binding_4"/>
    <property type="match status" value="1"/>
</dbReference>
<evidence type="ECO:0000256" key="6">
    <source>
        <dbReference type="ARBA" id="ARBA00022490"/>
    </source>
</evidence>
<keyword evidence="12 17" id="KW-0573">Peptidoglycan synthesis</keyword>
<keyword evidence="10 17" id="KW-0521">NADP</keyword>
<dbReference type="InterPro" id="IPR011601">
    <property type="entry name" value="MurB_C"/>
</dbReference>
<feature type="region of interest" description="Disordered" evidence="18">
    <location>
        <begin position="61"/>
        <end position="81"/>
    </location>
</feature>
<dbReference type="EC" id="1.3.1.98" evidence="17"/>
<evidence type="ECO:0000256" key="15">
    <source>
        <dbReference type="ARBA" id="ARBA00023316"/>
    </source>
</evidence>
<dbReference type="InterPro" id="IPR016167">
    <property type="entry name" value="FAD-bd_PCMH_sub1"/>
</dbReference>
<dbReference type="GO" id="GO:0071949">
    <property type="term" value="F:FAD binding"/>
    <property type="evidence" value="ECO:0007669"/>
    <property type="project" value="InterPro"/>
</dbReference>
<evidence type="ECO:0000313" key="21">
    <source>
        <dbReference type="Proteomes" id="UP000029003"/>
    </source>
</evidence>
<evidence type="ECO:0000256" key="13">
    <source>
        <dbReference type="ARBA" id="ARBA00023002"/>
    </source>
</evidence>
<keyword evidence="14 17" id="KW-0131">Cell cycle</keyword>
<dbReference type="PANTHER" id="PTHR21071">
    <property type="entry name" value="UDP-N-ACETYLENOLPYRUVOYLGLUCOSAMINE REDUCTASE"/>
    <property type="match status" value="1"/>
</dbReference>
<protein>
    <recommendedName>
        <fullName evidence="17">UDP-N-acetylenolpyruvoylglucosamine reductase</fullName>
        <ecNumber evidence="17">1.3.1.98</ecNumber>
    </recommendedName>
    <alternativeName>
        <fullName evidence="17">UDP-N-acetylmuramate dehydrogenase</fullName>
    </alternativeName>
</protein>
<dbReference type="Gene3D" id="3.30.43.10">
    <property type="entry name" value="Uridine Diphospho-n-acetylenolpyruvylglucosamine Reductase, domain 2"/>
    <property type="match status" value="1"/>
</dbReference>
<comment type="pathway">
    <text evidence="4 17">Cell wall biogenesis; peptidoglycan biosynthesis.</text>
</comment>
<keyword evidence="11 17" id="KW-0133">Cell shape</keyword>
<dbReference type="Pfam" id="PF02873">
    <property type="entry name" value="MurB_C"/>
    <property type="match status" value="1"/>
</dbReference>
<keyword evidence="13 17" id="KW-0560">Oxidoreductase</keyword>
<comment type="function">
    <text evidence="2 17">Cell wall formation.</text>
</comment>
<feature type="active site" evidence="17">
    <location>
        <position position="275"/>
    </location>
</feature>
<dbReference type="NCBIfam" id="NF010478">
    <property type="entry name" value="PRK13903.1"/>
    <property type="match status" value="1"/>
</dbReference>
<evidence type="ECO:0000256" key="14">
    <source>
        <dbReference type="ARBA" id="ARBA00023306"/>
    </source>
</evidence>
<comment type="similarity">
    <text evidence="5 17">Belongs to the MurB family.</text>
</comment>
<keyword evidence="15 17" id="KW-0961">Cell wall biogenesis/degradation</keyword>
<dbReference type="Proteomes" id="UP000029003">
    <property type="component" value="Unassembled WGS sequence"/>
</dbReference>
<dbReference type="UniPathway" id="UPA00219"/>
<reference evidence="20 21" key="1">
    <citation type="submission" date="2014-03" db="EMBL/GenBank/DDBJ databases">
        <title>Genomics of Bifidobacteria.</title>
        <authorList>
            <person name="Ventura M."/>
            <person name="Milani C."/>
            <person name="Lugli G.A."/>
        </authorList>
    </citation>
    <scope>NUCLEOTIDE SEQUENCE [LARGE SCALE GENOMIC DNA]</scope>
    <source>
        <strain evidence="20 21">LMG 21395</strain>
    </source>
</reference>
<keyword evidence="6 17" id="KW-0963">Cytoplasm</keyword>
<dbReference type="InterPro" id="IPR036318">
    <property type="entry name" value="FAD-bd_PCMH-like_sf"/>
</dbReference>
<comment type="catalytic activity">
    <reaction evidence="16 17">
        <text>UDP-N-acetyl-alpha-D-muramate + NADP(+) = UDP-N-acetyl-3-O-(1-carboxyvinyl)-alpha-D-glucosamine + NADPH + H(+)</text>
        <dbReference type="Rhea" id="RHEA:12248"/>
        <dbReference type="ChEBI" id="CHEBI:15378"/>
        <dbReference type="ChEBI" id="CHEBI:57783"/>
        <dbReference type="ChEBI" id="CHEBI:58349"/>
        <dbReference type="ChEBI" id="CHEBI:68483"/>
        <dbReference type="ChEBI" id="CHEBI:70757"/>
        <dbReference type="EC" id="1.3.1.98"/>
    </reaction>
</comment>
<dbReference type="InterPro" id="IPR016169">
    <property type="entry name" value="FAD-bd_PCMH_sub2"/>
</dbReference>
<evidence type="ECO:0000256" key="7">
    <source>
        <dbReference type="ARBA" id="ARBA00022618"/>
    </source>
</evidence>
<feature type="compositionally biased region" description="Polar residues" evidence="18">
    <location>
        <begin position="1"/>
        <end position="25"/>
    </location>
</feature>
<dbReference type="AlphaFoldDB" id="A0A087E668"/>
<evidence type="ECO:0000256" key="17">
    <source>
        <dbReference type="HAMAP-Rule" id="MF_00037"/>
    </source>
</evidence>
<feature type="active site" evidence="17">
    <location>
        <position position="499"/>
    </location>
</feature>
<dbReference type="GO" id="GO:0071555">
    <property type="term" value="P:cell wall organization"/>
    <property type="evidence" value="ECO:0007669"/>
    <property type="project" value="UniProtKB-KW"/>
</dbReference>
<evidence type="ECO:0000259" key="19">
    <source>
        <dbReference type="PROSITE" id="PS51387"/>
    </source>
</evidence>
<dbReference type="PROSITE" id="PS51387">
    <property type="entry name" value="FAD_PCMH"/>
    <property type="match status" value="1"/>
</dbReference>
<evidence type="ECO:0000256" key="10">
    <source>
        <dbReference type="ARBA" id="ARBA00022857"/>
    </source>
</evidence>
<sequence>MRASGESASSPNAIPSVGLRSQLTSRALRKGPAWHRHPRRPSLGSRRPSANMVCTFLRAVHATNSRRARPPTPTQTPDKPAVATHIGAASNAFGVPTPLGKPAASMAGMTTEHSTTTFADLTTIGVGGPIRTFLTPDTRDGVIDAVRQADAAGSPLSVIGGGSNLLAADAPFDGVVVRDARQDIRFGSPQADDTVAVSADAGCNWDDFVAESVAHGLEGVEGLSGIPGTVGASVVQNIGAYGQEVASSVAQVEAWDREESRTVTLDPQHLRFGYRMSALKASMYDAPAQPSDRFFPTPRFVVLSVTLRLHRGAEGTVGYGQLAKALGVEVGDRMPVAAIRDAVLKVRAAKGMLEDAHRYDIPLMAGAKRADTVQAALQAQREATGSDGPDFNRHSCGSFFMNPILDDTQAARLPQDAPRFPAVLPSGESGTKTSAAWLIDHAGFHRGYAVAAGAPASLSTLHTLALTNRGSARAADIAELARTVRDGVEQAFGVRLVPEPVLVGVTF</sequence>
<dbReference type="EMBL" id="JGZT01000005">
    <property type="protein sequence ID" value="KFJ03269.1"/>
    <property type="molecule type" value="Genomic_DNA"/>
</dbReference>
<feature type="active site" description="Proton donor" evidence="17">
    <location>
        <position position="398"/>
    </location>
</feature>
<dbReference type="InterPro" id="IPR006094">
    <property type="entry name" value="Oxid_FAD_bind_N"/>
</dbReference>
<dbReference type="GO" id="GO:0051301">
    <property type="term" value="P:cell division"/>
    <property type="evidence" value="ECO:0007669"/>
    <property type="project" value="UniProtKB-KW"/>
</dbReference>
<dbReference type="GO" id="GO:0005829">
    <property type="term" value="C:cytosol"/>
    <property type="evidence" value="ECO:0007669"/>
    <property type="project" value="TreeGrafter"/>
</dbReference>
<evidence type="ECO:0000256" key="11">
    <source>
        <dbReference type="ARBA" id="ARBA00022960"/>
    </source>
</evidence>
<feature type="region of interest" description="Disordered" evidence="18">
    <location>
        <begin position="1"/>
        <end position="49"/>
    </location>
</feature>
<evidence type="ECO:0000256" key="4">
    <source>
        <dbReference type="ARBA" id="ARBA00004752"/>
    </source>
</evidence>
<dbReference type="GO" id="GO:0008360">
    <property type="term" value="P:regulation of cell shape"/>
    <property type="evidence" value="ECO:0007669"/>
    <property type="project" value="UniProtKB-KW"/>
</dbReference>
<evidence type="ECO:0000256" key="1">
    <source>
        <dbReference type="ARBA" id="ARBA00001974"/>
    </source>
</evidence>
<dbReference type="PANTHER" id="PTHR21071:SF4">
    <property type="entry name" value="UDP-N-ACETYLENOLPYRUVOYLGLUCOSAMINE REDUCTASE"/>
    <property type="match status" value="1"/>
</dbReference>
<dbReference type="InterPro" id="IPR003170">
    <property type="entry name" value="MurB"/>
</dbReference>
<evidence type="ECO:0000256" key="16">
    <source>
        <dbReference type="ARBA" id="ARBA00048914"/>
    </source>
</evidence>
<dbReference type="InterPro" id="IPR036635">
    <property type="entry name" value="MurB_C_sf"/>
</dbReference>
<evidence type="ECO:0000256" key="12">
    <source>
        <dbReference type="ARBA" id="ARBA00022984"/>
    </source>
</evidence>
<dbReference type="SUPFAM" id="SSF56194">
    <property type="entry name" value="Uridine diphospho-N-Acetylenolpyruvylglucosamine reductase, MurB, C-terminal domain"/>
    <property type="match status" value="1"/>
</dbReference>
<evidence type="ECO:0000256" key="5">
    <source>
        <dbReference type="ARBA" id="ARBA00010485"/>
    </source>
</evidence>
<gene>
    <name evidence="17" type="primary">murB</name>
    <name evidence="20" type="ORF">THER5_0728</name>
</gene>
<feature type="compositionally biased region" description="Basic residues" evidence="18">
    <location>
        <begin position="27"/>
        <end position="40"/>
    </location>
</feature>
<evidence type="ECO:0000256" key="8">
    <source>
        <dbReference type="ARBA" id="ARBA00022630"/>
    </source>
</evidence>
<dbReference type="Gene3D" id="3.30.465.10">
    <property type="match status" value="1"/>
</dbReference>
<organism evidence="20 21">
    <name type="scientific">Bifidobacterium thermacidophilum subsp. thermacidophilum</name>
    <dbReference type="NCBI Taxonomy" id="79262"/>
    <lineage>
        <taxon>Bacteria</taxon>
        <taxon>Bacillati</taxon>
        <taxon>Actinomycetota</taxon>
        <taxon>Actinomycetes</taxon>
        <taxon>Bifidobacteriales</taxon>
        <taxon>Bifidobacteriaceae</taxon>
        <taxon>Bifidobacterium</taxon>
    </lineage>
</organism>
<comment type="caution">
    <text evidence="20">The sequence shown here is derived from an EMBL/GenBank/DDBJ whole genome shotgun (WGS) entry which is preliminary data.</text>
</comment>
<dbReference type="Gene3D" id="3.90.78.10">
    <property type="entry name" value="UDP-N-acetylenolpyruvoylglucosamine reductase, C-terminal domain"/>
    <property type="match status" value="1"/>
</dbReference>
<dbReference type="SUPFAM" id="SSF56176">
    <property type="entry name" value="FAD-binding/transporter-associated domain-like"/>
    <property type="match status" value="1"/>
</dbReference>
<dbReference type="InterPro" id="IPR016166">
    <property type="entry name" value="FAD-bd_PCMH"/>
</dbReference>
<evidence type="ECO:0000256" key="2">
    <source>
        <dbReference type="ARBA" id="ARBA00003921"/>
    </source>
</evidence>
<comment type="cofactor">
    <cofactor evidence="1 17">
        <name>FAD</name>
        <dbReference type="ChEBI" id="CHEBI:57692"/>
    </cofactor>
</comment>
<keyword evidence="8 17" id="KW-0285">Flavoprotein</keyword>
<dbReference type="GO" id="GO:0009252">
    <property type="term" value="P:peptidoglycan biosynthetic process"/>
    <property type="evidence" value="ECO:0007669"/>
    <property type="project" value="UniProtKB-UniRule"/>
</dbReference>
<comment type="subcellular location">
    <subcellularLocation>
        <location evidence="3 17">Cytoplasm</location>
    </subcellularLocation>
</comment>
<keyword evidence="7 17" id="KW-0132">Cell division</keyword>
<evidence type="ECO:0000256" key="3">
    <source>
        <dbReference type="ARBA" id="ARBA00004496"/>
    </source>
</evidence>
<dbReference type="GO" id="GO:0008762">
    <property type="term" value="F:UDP-N-acetylmuramate dehydrogenase activity"/>
    <property type="evidence" value="ECO:0007669"/>
    <property type="project" value="UniProtKB-UniRule"/>
</dbReference>
<evidence type="ECO:0000256" key="9">
    <source>
        <dbReference type="ARBA" id="ARBA00022827"/>
    </source>
</evidence>
<feature type="domain" description="FAD-binding PCMH-type" evidence="19">
    <location>
        <begin position="125"/>
        <end position="312"/>
    </location>
</feature>
<evidence type="ECO:0000313" key="20">
    <source>
        <dbReference type="EMBL" id="KFJ03269.1"/>
    </source>
</evidence>
<name>A0A087E668_9BIFI</name>
<keyword evidence="9 17" id="KW-0274">FAD</keyword>
<dbReference type="HAMAP" id="MF_00037">
    <property type="entry name" value="MurB"/>
    <property type="match status" value="1"/>
</dbReference>
<proteinExistence type="inferred from homology"/>
<evidence type="ECO:0000256" key="18">
    <source>
        <dbReference type="SAM" id="MobiDB-lite"/>
    </source>
</evidence>
<accession>A0A087E668</accession>